<dbReference type="EMBL" id="LR743507">
    <property type="protein sequence ID" value="CAA2108298.1"/>
    <property type="molecule type" value="Genomic_DNA"/>
</dbReference>
<proteinExistence type="predicted"/>
<evidence type="ECO:0008006" key="2">
    <source>
        <dbReference type="Google" id="ProtNLM"/>
    </source>
</evidence>
<dbReference type="AlphaFoldDB" id="A0A679JQ29"/>
<organism evidence="1">
    <name type="scientific">Variovorax paradoxus</name>
    <dbReference type="NCBI Taxonomy" id="34073"/>
    <lineage>
        <taxon>Bacteria</taxon>
        <taxon>Pseudomonadati</taxon>
        <taxon>Pseudomonadota</taxon>
        <taxon>Betaproteobacteria</taxon>
        <taxon>Burkholderiales</taxon>
        <taxon>Comamonadaceae</taxon>
        <taxon>Variovorax</taxon>
    </lineage>
</organism>
<dbReference type="RefSeq" id="WP_339092936.1">
    <property type="nucleotide sequence ID" value="NZ_LR743507.1"/>
</dbReference>
<reference evidence="1" key="1">
    <citation type="submission" date="2019-12" db="EMBL/GenBank/DDBJ databases">
        <authorList>
            <person name="Cremers G."/>
        </authorList>
    </citation>
    <scope>NUCLEOTIDE SEQUENCE</scope>
    <source>
        <strain evidence="1">Vvax</strain>
    </source>
</reference>
<evidence type="ECO:0000313" key="1">
    <source>
        <dbReference type="EMBL" id="CAA2108298.1"/>
    </source>
</evidence>
<sequence length="278" mass="30929">MDAVVMVAGSVEHLKGRKGAFRVALIPPEVMQALNDGLLETVNLNEFLALELPRLARSVAGHIGLDAQSERLADTLAMLAAFKPMQRHGHIARALYDLTALHGERDAVAHKLATHASDVARCWAAQWVTLSGLPLPAQLEAVRRFAADPHFGVREIAWMAVRDAVIASLERALALLRPWVVDADPNIRRFASELTRPRGVWCAQIEALKNEPWRALPLLEPLRADPSRYVQNSVANWLNDASKTRPEWVDTLCGRWLAESDAPETRYIVKRALRTLSK</sequence>
<dbReference type="SUPFAM" id="SSF48371">
    <property type="entry name" value="ARM repeat"/>
    <property type="match status" value="1"/>
</dbReference>
<protein>
    <recommendedName>
        <fullName evidence="2">DNA alkylation repair protein</fullName>
    </recommendedName>
</protein>
<dbReference type="InterPro" id="IPR016024">
    <property type="entry name" value="ARM-type_fold"/>
</dbReference>
<dbReference type="Gene3D" id="1.25.40.290">
    <property type="entry name" value="ARM repeat domains"/>
    <property type="match status" value="1"/>
</dbReference>
<name>A0A679JQ29_VARPD</name>
<accession>A0A679JQ29</accession>
<gene>
    <name evidence="1" type="ORF">VVAX_04813</name>
</gene>